<sequence length="341" mass="35242">MTHEPLTMPSIPPSISASLLDPPTEDPAFVFPDEEPTPARSFSRPPPAAEEGTKHRLGGHRLHRPHLHIHSSAQRKEKHRTIAGTGAGATTLHPSPAHAPPPASTRNLPTNSNGDAKANDDNARNSAGGGGGTFLTVPKTYSPHARSLDSASRTPSANSTGHTDGNEQQHQRQQQKQQQEDEEIHSTSSPASYFASGGGELSDTTTTTTTTSTTNTVKNASEDPLSRAYGFPPTATATTTTPAAPVDAAASSAPAQATGIKNAANGTINNVSNSNDGHPTALAAADADAVSAGQAGTGNGDDHAVKMMGEKGKEGSSVVVSLSVWDQIKMERDLKQGVEPS</sequence>
<accession>A0ACC2XS89</accession>
<organism evidence="1 2">
    <name type="scientific">Naganishia onofrii</name>
    <dbReference type="NCBI Taxonomy" id="1851511"/>
    <lineage>
        <taxon>Eukaryota</taxon>
        <taxon>Fungi</taxon>
        <taxon>Dikarya</taxon>
        <taxon>Basidiomycota</taxon>
        <taxon>Agaricomycotina</taxon>
        <taxon>Tremellomycetes</taxon>
        <taxon>Filobasidiales</taxon>
        <taxon>Filobasidiaceae</taxon>
        <taxon>Naganishia</taxon>
    </lineage>
</organism>
<evidence type="ECO:0000313" key="1">
    <source>
        <dbReference type="EMBL" id="KAJ9126894.1"/>
    </source>
</evidence>
<protein>
    <submittedName>
        <fullName evidence="1">Uncharacterized protein</fullName>
    </submittedName>
</protein>
<proteinExistence type="predicted"/>
<dbReference type="EMBL" id="JASBWV010000004">
    <property type="protein sequence ID" value="KAJ9126894.1"/>
    <property type="molecule type" value="Genomic_DNA"/>
</dbReference>
<evidence type="ECO:0000313" key="2">
    <source>
        <dbReference type="Proteomes" id="UP001234202"/>
    </source>
</evidence>
<keyword evidence="2" id="KW-1185">Reference proteome</keyword>
<reference evidence="1" key="1">
    <citation type="submission" date="2023-04" db="EMBL/GenBank/DDBJ databases">
        <title>Draft Genome sequencing of Naganishia species isolated from polar environments using Oxford Nanopore Technology.</title>
        <authorList>
            <person name="Leo P."/>
            <person name="Venkateswaran K."/>
        </authorList>
    </citation>
    <scope>NUCLEOTIDE SEQUENCE</scope>
    <source>
        <strain evidence="1">DBVPG 5303</strain>
    </source>
</reference>
<name>A0ACC2XS89_9TREE</name>
<comment type="caution">
    <text evidence="1">The sequence shown here is derived from an EMBL/GenBank/DDBJ whole genome shotgun (WGS) entry which is preliminary data.</text>
</comment>
<dbReference type="Proteomes" id="UP001234202">
    <property type="component" value="Unassembled WGS sequence"/>
</dbReference>
<gene>
    <name evidence="1" type="ORF">QFC24_001930</name>
</gene>